<accession>A0A2Z7AKL5</accession>
<organism evidence="1 2">
    <name type="scientific">Dorcoceras hygrometricum</name>
    <dbReference type="NCBI Taxonomy" id="472368"/>
    <lineage>
        <taxon>Eukaryota</taxon>
        <taxon>Viridiplantae</taxon>
        <taxon>Streptophyta</taxon>
        <taxon>Embryophyta</taxon>
        <taxon>Tracheophyta</taxon>
        <taxon>Spermatophyta</taxon>
        <taxon>Magnoliopsida</taxon>
        <taxon>eudicotyledons</taxon>
        <taxon>Gunneridae</taxon>
        <taxon>Pentapetalae</taxon>
        <taxon>asterids</taxon>
        <taxon>lamiids</taxon>
        <taxon>Lamiales</taxon>
        <taxon>Gesneriaceae</taxon>
        <taxon>Didymocarpoideae</taxon>
        <taxon>Trichosporeae</taxon>
        <taxon>Loxocarpinae</taxon>
        <taxon>Dorcoceras</taxon>
    </lineage>
</organism>
<reference evidence="1 2" key="1">
    <citation type="journal article" date="2015" name="Proc. Natl. Acad. Sci. U.S.A.">
        <title>The resurrection genome of Boea hygrometrica: A blueprint for survival of dehydration.</title>
        <authorList>
            <person name="Xiao L."/>
            <person name="Yang G."/>
            <person name="Zhang L."/>
            <person name="Yang X."/>
            <person name="Zhao S."/>
            <person name="Ji Z."/>
            <person name="Zhou Q."/>
            <person name="Hu M."/>
            <person name="Wang Y."/>
            <person name="Chen M."/>
            <person name="Xu Y."/>
            <person name="Jin H."/>
            <person name="Xiao X."/>
            <person name="Hu G."/>
            <person name="Bao F."/>
            <person name="Hu Y."/>
            <person name="Wan P."/>
            <person name="Li L."/>
            <person name="Deng X."/>
            <person name="Kuang T."/>
            <person name="Xiang C."/>
            <person name="Zhu J.K."/>
            <person name="Oliver M.J."/>
            <person name="He Y."/>
        </authorList>
    </citation>
    <scope>NUCLEOTIDE SEQUENCE [LARGE SCALE GENOMIC DNA]</scope>
    <source>
        <strain evidence="2">cv. XS01</strain>
    </source>
</reference>
<evidence type="ECO:0000313" key="2">
    <source>
        <dbReference type="Proteomes" id="UP000250235"/>
    </source>
</evidence>
<name>A0A2Z7AKL5_9LAMI</name>
<proteinExistence type="predicted"/>
<dbReference type="AlphaFoldDB" id="A0A2Z7AKL5"/>
<sequence length="75" mass="8069">MALDEDFGMVRSALEVDALESMSLHLMQCTLNLSKIKSHTLGSSPVRAGFTMSSQGLCCRLDISLKLSVSAPTHT</sequence>
<evidence type="ECO:0000313" key="1">
    <source>
        <dbReference type="EMBL" id="KZV22354.1"/>
    </source>
</evidence>
<protein>
    <submittedName>
        <fullName evidence="1">Myosin-8-like</fullName>
    </submittedName>
</protein>
<keyword evidence="2" id="KW-1185">Reference proteome</keyword>
<gene>
    <name evidence="1" type="ORF">F511_26072</name>
</gene>
<dbReference type="Proteomes" id="UP000250235">
    <property type="component" value="Unassembled WGS sequence"/>
</dbReference>
<dbReference type="EMBL" id="KV014389">
    <property type="protein sequence ID" value="KZV22354.1"/>
    <property type="molecule type" value="Genomic_DNA"/>
</dbReference>